<dbReference type="PANTHER" id="PTHR43830">
    <property type="entry name" value="PROTEIN PSP1"/>
    <property type="match status" value="1"/>
</dbReference>
<dbReference type="KEGG" id="dao:Desac_2144"/>
<dbReference type="HOGENOM" id="CLU_033149_2_0_7"/>
<dbReference type="InterPro" id="IPR047767">
    <property type="entry name" value="PSP1-like"/>
</dbReference>
<dbReference type="STRING" id="880072.Desac_2144"/>
<protein>
    <submittedName>
        <fullName evidence="3">PSP1 domain protein</fullName>
    </submittedName>
</protein>
<dbReference type="RefSeq" id="WP_013707082.1">
    <property type="nucleotide sequence ID" value="NC_015388.1"/>
</dbReference>
<dbReference type="AlphaFoldDB" id="F2NDA7"/>
<organism evidence="3 4">
    <name type="scientific">Desulfobacca acetoxidans (strain ATCC 700848 / DSM 11109 / ASRB2)</name>
    <dbReference type="NCBI Taxonomy" id="880072"/>
    <lineage>
        <taxon>Bacteria</taxon>
        <taxon>Pseudomonadati</taxon>
        <taxon>Thermodesulfobacteriota</taxon>
        <taxon>Desulfobaccia</taxon>
        <taxon>Desulfobaccales</taxon>
        <taxon>Desulfobaccaceae</taxon>
        <taxon>Desulfobacca</taxon>
    </lineage>
</organism>
<evidence type="ECO:0000313" key="3">
    <source>
        <dbReference type="EMBL" id="AEB09973.1"/>
    </source>
</evidence>
<sequence>MSKIVRVRFRPHGKVYNFDSGHFVLSQGNHVIVETEQGVAFGTVVSPPQPRSPKLMVQPLKPVYRLATAEDIEQQKLVEAREQKAFEFCQHCIQTRQLPMHLVRVEGLFDTSKMVFYFTAAKRVDFRELVRDLVQQFRTRIELRQIGVRHQAKMIGGLGNCGRPFCCSTFLQDFAPVSVRMAKEQNLSLNPSKISGCCGRLMCCLTYEYQTYMDLKAGLPKIGKKIMLPEGEAKIIRQNIINQTITVELSDGREVEVPMSQVDQEDPALLKRGIKLPETESGNG</sequence>
<dbReference type="eggNOG" id="COG1774">
    <property type="taxonomic scope" value="Bacteria"/>
</dbReference>
<gene>
    <name evidence="3" type="ordered locus">Desac_2144</name>
</gene>
<dbReference type="EMBL" id="CP002629">
    <property type="protein sequence ID" value="AEB09973.1"/>
    <property type="molecule type" value="Genomic_DNA"/>
</dbReference>
<accession>F2NDA7</accession>
<evidence type="ECO:0000259" key="2">
    <source>
        <dbReference type="PROSITE" id="PS51411"/>
    </source>
</evidence>
<feature type="domain" description="PSP1 C-terminal" evidence="2">
    <location>
        <begin position="61"/>
        <end position="146"/>
    </location>
</feature>
<dbReference type="GO" id="GO:0005737">
    <property type="term" value="C:cytoplasm"/>
    <property type="evidence" value="ECO:0007669"/>
    <property type="project" value="TreeGrafter"/>
</dbReference>
<dbReference type="NCBIfam" id="NF041131">
    <property type="entry name" value="RicT_YaaT_fam"/>
    <property type="match status" value="1"/>
</dbReference>
<evidence type="ECO:0000313" key="4">
    <source>
        <dbReference type="Proteomes" id="UP000000483"/>
    </source>
</evidence>
<reference evidence="3 4" key="1">
    <citation type="journal article" date="2011" name="Stand. Genomic Sci.">
        <title>Complete genome sequence of the acetate-degrading sulfate reducer Desulfobacca acetoxidans type strain (ASRB2).</title>
        <authorList>
            <person name="Goker M."/>
            <person name="Teshima H."/>
            <person name="Lapidus A."/>
            <person name="Nolan M."/>
            <person name="Lucas S."/>
            <person name="Hammon N."/>
            <person name="Deshpande S."/>
            <person name="Cheng J.F."/>
            <person name="Tapia R."/>
            <person name="Han C."/>
            <person name="Goodwin L."/>
            <person name="Pitluck S."/>
            <person name="Huntemann M."/>
            <person name="Liolios K."/>
            <person name="Ivanova N."/>
            <person name="Pagani I."/>
            <person name="Mavromatis K."/>
            <person name="Ovchinikova G."/>
            <person name="Pati A."/>
            <person name="Chen A."/>
            <person name="Palaniappan K."/>
            <person name="Land M."/>
            <person name="Hauser L."/>
            <person name="Brambilla E.M."/>
            <person name="Rohde M."/>
            <person name="Spring S."/>
            <person name="Detter J.C."/>
            <person name="Woyke T."/>
            <person name="Bristow J."/>
            <person name="Eisen J.A."/>
            <person name="Markowitz V."/>
            <person name="Hugenholtz P."/>
            <person name="Kyrpides N.C."/>
            <person name="Klenk H.P."/>
        </authorList>
    </citation>
    <scope>NUCLEOTIDE SEQUENCE [LARGE SCALE GENOMIC DNA]</scope>
    <source>
        <strain evidence="4">ATCC 700848 / DSM 11109 / ASRB2</strain>
    </source>
</reference>
<dbReference type="Pfam" id="PF04468">
    <property type="entry name" value="PSP1"/>
    <property type="match status" value="1"/>
</dbReference>
<keyword evidence="4" id="KW-1185">Reference proteome</keyword>
<proteinExistence type="predicted"/>
<feature type="region of interest" description="Disordered" evidence="1">
    <location>
        <begin position="258"/>
        <end position="284"/>
    </location>
</feature>
<evidence type="ECO:0000256" key="1">
    <source>
        <dbReference type="SAM" id="MobiDB-lite"/>
    </source>
</evidence>
<dbReference type="InterPro" id="IPR007557">
    <property type="entry name" value="PSP1_C"/>
</dbReference>
<dbReference type="PANTHER" id="PTHR43830:SF3">
    <property type="entry name" value="PROTEIN PSP1"/>
    <property type="match status" value="1"/>
</dbReference>
<dbReference type="PROSITE" id="PS51411">
    <property type="entry name" value="PSP1_C"/>
    <property type="match status" value="1"/>
</dbReference>
<reference evidence="4" key="2">
    <citation type="submission" date="2011-03" db="EMBL/GenBank/DDBJ databases">
        <title>The complete genome of Desulfobacca acetoxidans DSM 11109.</title>
        <authorList>
            <consortium name="US DOE Joint Genome Institute (JGI-PGF)"/>
            <person name="Lucas S."/>
            <person name="Copeland A."/>
            <person name="Lapidus A."/>
            <person name="Bruce D."/>
            <person name="Goodwin L."/>
            <person name="Pitluck S."/>
            <person name="Peters L."/>
            <person name="Kyrpides N."/>
            <person name="Mavromatis K."/>
            <person name="Ivanova N."/>
            <person name="Ovchinnikova G."/>
            <person name="Teshima H."/>
            <person name="Detter J.C."/>
            <person name="Han C."/>
            <person name="Land M."/>
            <person name="Hauser L."/>
            <person name="Markowitz V."/>
            <person name="Cheng J.-F."/>
            <person name="Hugenholtz P."/>
            <person name="Woyke T."/>
            <person name="Wu D."/>
            <person name="Spring S."/>
            <person name="Schueler E."/>
            <person name="Brambilla E."/>
            <person name="Klenk H.-P."/>
            <person name="Eisen J.A."/>
        </authorList>
    </citation>
    <scope>NUCLEOTIDE SEQUENCE [LARGE SCALE GENOMIC DNA]</scope>
    <source>
        <strain evidence="4">ATCC 700848 / DSM 11109 / ASRB2</strain>
    </source>
</reference>
<name>F2NDA7_DESAR</name>
<dbReference type="Proteomes" id="UP000000483">
    <property type="component" value="Chromosome"/>
</dbReference>